<evidence type="ECO:0000256" key="4">
    <source>
        <dbReference type="PROSITE-ProRule" id="PRU00335"/>
    </source>
</evidence>
<dbReference type="PANTHER" id="PTHR43479">
    <property type="entry name" value="ACREF/ENVCD OPERON REPRESSOR-RELATED"/>
    <property type="match status" value="1"/>
</dbReference>
<organism evidence="6 7">
    <name type="scientific">Halobacteroides halobius (strain ATCC 35273 / DSM 5150 / MD-1)</name>
    <dbReference type="NCBI Taxonomy" id="748449"/>
    <lineage>
        <taxon>Bacteria</taxon>
        <taxon>Bacillati</taxon>
        <taxon>Bacillota</taxon>
        <taxon>Clostridia</taxon>
        <taxon>Halanaerobiales</taxon>
        <taxon>Halobacteroidaceae</taxon>
        <taxon>Halobacteroides</taxon>
    </lineage>
</organism>
<keyword evidence="2 4" id="KW-0238">DNA-binding</keyword>
<keyword evidence="3" id="KW-0804">Transcription</keyword>
<gene>
    <name evidence="6" type="ordered locus">Halha_1579</name>
</gene>
<evidence type="ECO:0000256" key="3">
    <source>
        <dbReference type="ARBA" id="ARBA00023163"/>
    </source>
</evidence>
<keyword evidence="7" id="KW-1185">Reference proteome</keyword>
<dbReference type="FunFam" id="1.10.10.60:FF:000141">
    <property type="entry name" value="TetR family transcriptional regulator"/>
    <property type="match status" value="1"/>
</dbReference>
<proteinExistence type="predicted"/>
<dbReference type="eggNOG" id="COG1309">
    <property type="taxonomic scope" value="Bacteria"/>
</dbReference>
<keyword evidence="1" id="KW-0805">Transcription regulation</keyword>
<dbReference type="InterPro" id="IPR036271">
    <property type="entry name" value="Tet_transcr_reg_TetR-rel_C_sf"/>
</dbReference>
<feature type="domain" description="HTH tetR-type" evidence="5">
    <location>
        <begin position="4"/>
        <end position="64"/>
    </location>
</feature>
<dbReference type="PROSITE" id="PS01081">
    <property type="entry name" value="HTH_TETR_1"/>
    <property type="match status" value="1"/>
</dbReference>
<dbReference type="SUPFAM" id="SSF46689">
    <property type="entry name" value="Homeodomain-like"/>
    <property type="match status" value="1"/>
</dbReference>
<dbReference type="STRING" id="748449.Halha_1579"/>
<dbReference type="InterPro" id="IPR001647">
    <property type="entry name" value="HTH_TetR"/>
</dbReference>
<dbReference type="Pfam" id="PF00440">
    <property type="entry name" value="TetR_N"/>
    <property type="match status" value="1"/>
</dbReference>
<evidence type="ECO:0000313" key="6">
    <source>
        <dbReference type="EMBL" id="AGB41517.1"/>
    </source>
</evidence>
<dbReference type="HOGENOM" id="CLU_069356_12_2_9"/>
<dbReference type="KEGG" id="hhl:Halha_1579"/>
<dbReference type="RefSeq" id="WP_015327235.1">
    <property type="nucleotide sequence ID" value="NC_019978.1"/>
</dbReference>
<dbReference type="InterPro" id="IPR023772">
    <property type="entry name" value="DNA-bd_HTH_TetR-type_CS"/>
</dbReference>
<dbReference type="AlphaFoldDB" id="L0K8A8"/>
<dbReference type="PANTHER" id="PTHR43479:SF11">
    <property type="entry name" value="ACREF_ENVCD OPERON REPRESSOR-RELATED"/>
    <property type="match status" value="1"/>
</dbReference>
<dbReference type="Gene3D" id="1.10.357.10">
    <property type="entry name" value="Tetracycline Repressor, domain 2"/>
    <property type="match status" value="1"/>
</dbReference>
<dbReference type="Proteomes" id="UP000010880">
    <property type="component" value="Chromosome"/>
</dbReference>
<dbReference type="PRINTS" id="PR00455">
    <property type="entry name" value="HTHTETR"/>
</dbReference>
<evidence type="ECO:0000256" key="1">
    <source>
        <dbReference type="ARBA" id="ARBA00023015"/>
    </source>
</evidence>
<dbReference type="GO" id="GO:0045892">
    <property type="term" value="P:negative regulation of DNA-templated transcription"/>
    <property type="evidence" value="ECO:0007669"/>
    <property type="project" value="UniProtKB-ARBA"/>
</dbReference>
<dbReference type="GO" id="GO:0003677">
    <property type="term" value="F:DNA binding"/>
    <property type="evidence" value="ECO:0007669"/>
    <property type="project" value="UniProtKB-UniRule"/>
</dbReference>
<evidence type="ECO:0000313" key="7">
    <source>
        <dbReference type="Proteomes" id="UP000010880"/>
    </source>
</evidence>
<dbReference type="EMBL" id="CP003359">
    <property type="protein sequence ID" value="AGB41517.1"/>
    <property type="molecule type" value="Genomic_DNA"/>
</dbReference>
<feature type="DNA-binding region" description="H-T-H motif" evidence="4">
    <location>
        <begin position="27"/>
        <end position="46"/>
    </location>
</feature>
<dbReference type="Gene3D" id="1.10.10.60">
    <property type="entry name" value="Homeodomain-like"/>
    <property type="match status" value="1"/>
</dbReference>
<dbReference type="SUPFAM" id="SSF48498">
    <property type="entry name" value="Tetracyclin repressor-like, C-terminal domain"/>
    <property type="match status" value="1"/>
</dbReference>
<protein>
    <submittedName>
        <fullName evidence="6">Transcriptional regulator</fullName>
    </submittedName>
</protein>
<accession>L0K8A8</accession>
<name>L0K8A8_HALHC</name>
<evidence type="ECO:0000256" key="2">
    <source>
        <dbReference type="ARBA" id="ARBA00023125"/>
    </source>
</evidence>
<reference evidence="7" key="1">
    <citation type="submission" date="2012-02" db="EMBL/GenBank/DDBJ databases">
        <title>The complete genome of Halobacteroides halobius DSM 5150.</title>
        <authorList>
            <person name="Lucas S."/>
            <person name="Copeland A."/>
            <person name="Lapidus A."/>
            <person name="Glavina del Rio T."/>
            <person name="Dalin E."/>
            <person name="Tice H."/>
            <person name="Bruce D."/>
            <person name="Goodwin L."/>
            <person name="Pitluck S."/>
            <person name="Peters L."/>
            <person name="Mikhailova N."/>
            <person name="Gu W."/>
            <person name="Kyrpides N."/>
            <person name="Mavromatis K."/>
            <person name="Ivanova N."/>
            <person name="Brettin T."/>
            <person name="Detter J.C."/>
            <person name="Han C."/>
            <person name="Larimer F."/>
            <person name="Land M."/>
            <person name="Hauser L."/>
            <person name="Markowitz V."/>
            <person name="Cheng J.-F."/>
            <person name="Hugenholtz P."/>
            <person name="Woyke T."/>
            <person name="Wu D."/>
            <person name="Tindall B."/>
            <person name="Pomrenke H."/>
            <person name="Brambilla E."/>
            <person name="Klenk H.-P."/>
            <person name="Eisen J.A."/>
        </authorList>
    </citation>
    <scope>NUCLEOTIDE SEQUENCE [LARGE SCALE GENOMIC DNA]</scope>
    <source>
        <strain evidence="7">ATCC 35273 / DSM 5150 / MD-1</strain>
    </source>
</reference>
<dbReference type="Pfam" id="PF17932">
    <property type="entry name" value="TetR_C_24"/>
    <property type="match status" value="1"/>
</dbReference>
<sequence>MPEDNKEHRIIDAALQLFSEQGYHKTTVSQIAQEAEVAKGTVYWYFDSKKDLFRGILISGIEKLHCRVKKTIAKENTAINKLERLVELFLEFFKNGQQVSKMYEENTTSIDAEFKEKLIELREDMIITIATIIEEGKKSGELKSEINNQELANLLLGMTKVYNPHFCNTEFISIDKAQLILDVFLNGIGKE</sequence>
<evidence type="ECO:0000259" key="5">
    <source>
        <dbReference type="PROSITE" id="PS50977"/>
    </source>
</evidence>
<dbReference type="InterPro" id="IPR009057">
    <property type="entry name" value="Homeodomain-like_sf"/>
</dbReference>
<dbReference type="PROSITE" id="PS50977">
    <property type="entry name" value="HTH_TETR_2"/>
    <property type="match status" value="1"/>
</dbReference>
<dbReference type="InterPro" id="IPR041490">
    <property type="entry name" value="KstR2_TetR_C"/>
</dbReference>
<dbReference type="InterPro" id="IPR050624">
    <property type="entry name" value="HTH-type_Tx_Regulator"/>
</dbReference>